<dbReference type="InterPro" id="IPR013783">
    <property type="entry name" value="Ig-like_fold"/>
</dbReference>
<dbReference type="Gene3D" id="2.60.40.10">
    <property type="entry name" value="Immunoglobulins"/>
    <property type="match status" value="1"/>
</dbReference>
<dbReference type="SUPFAM" id="SSF81296">
    <property type="entry name" value="E set domains"/>
    <property type="match status" value="1"/>
</dbReference>
<dbReference type="GO" id="GO:0005975">
    <property type="term" value="P:carbohydrate metabolic process"/>
    <property type="evidence" value="ECO:0007669"/>
    <property type="project" value="UniProtKB-ARBA"/>
</dbReference>
<organism evidence="2 3">
    <name type="scientific">Microbacterium ginsengisoli</name>
    <dbReference type="NCBI Taxonomy" id="400772"/>
    <lineage>
        <taxon>Bacteria</taxon>
        <taxon>Bacillati</taxon>
        <taxon>Actinomycetota</taxon>
        <taxon>Actinomycetes</taxon>
        <taxon>Micrococcales</taxon>
        <taxon>Microbacteriaceae</taxon>
        <taxon>Microbacterium</taxon>
    </lineage>
</organism>
<dbReference type="InterPro" id="IPR014756">
    <property type="entry name" value="Ig_E-set"/>
</dbReference>
<reference evidence="2 3" key="1">
    <citation type="journal article" date="2018" name="Nat. Biotechnol.">
        <title>A standardized bacterial taxonomy based on genome phylogeny substantially revises the tree of life.</title>
        <authorList>
            <person name="Parks D.H."/>
            <person name="Chuvochina M."/>
            <person name="Waite D.W."/>
            <person name="Rinke C."/>
            <person name="Skarshewski A."/>
            <person name="Chaumeil P.A."/>
            <person name="Hugenholtz P."/>
        </authorList>
    </citation>
    <scope>NUCLEOTIDE SEQUENCE [LARGE SCALE GENOMIC DNA]</scope>
    <source>
        <strain evidence="2">UBA9152</strain>
    </source>
</reference>
<evidence type="ECO:0000313" key="2">
    <source>
        <dbReference type="EMBL" id="HAN25121.1"/>
    </source>
</evidence>
<accession>A0A3C1KEM6</accession>
<protein>
    <submittedName>
        <fullName evidence="2">1,4-alpha-glucan branching enzyme</fullName>
    </submittedName>
</protein>
<feature type="non-terminal residue" evidence="2">
    <location>
        <position position="124"/>
    </location>
</feature>
<dbReference type="AlphaFoldDB" id="A0A3C1KEM6"/>
<dbReference type="Proteomes" id="UP000257479">
    <property type="component" value="Unassembled WGS sequence"/>
</dbReference>
<name>A0A3C1KEM6_9MICO</name>
<evidence type="ECO:0000259" key="1">
    <source>
        <dbReference type="Pfam" id="PF22019"/>
    </source>
</evidence>
<evidence type="ECO:0000313" key="3">
    <source>
        <dbReference type="Proteomes" id="UP000257479"/>
    </source>
</evidence>
<comment type="caution">
    <text evidence="2">The sequence shown here is derived from an EMBL/GenBank/DDBJ whole genome shotgun (WGS) entry which is preliminary data.</text>
</comment>
<proteinExistence type="predicted"/>
<dbReference type="EMBL" id="DMNG01000192">
    <property type="protein sequence ID" value="HAN25121.1"/>
    <property type="molecule type" value="Genomic_DNA"/>
</dbReference>
<dbReference type="Pfam" id="PF22019">
    <property type="entry name" value="GlgB_N"/>
    <property type="match status" value="1"/>
</dbReference>
<sequence length="124" mass="13430">MSIIDDAALDAVAHGAHHEPHAILGIHPYRDAAGSARATVRARRPLADSVTAVFVDGDRVPLVHVRSGIWEGERVGPALAYELETAYANGPSFTADDPYRHAPTIGELDLHLIAEGRHEQLWRG</sequence>
<gene>
    <name evidence="2" type="ORF">DCP95_11190</name>
</gene>
<feature type="domain" description="1,4-alpha-glucan branching enzyme GlgB N-terminal" evidence="1">
    <location>
        <begin position="7"/>
        <end position="99"/>
    </location>
</feature>
<dbReference type="InterPro" id="IPR054169">
    <property type="entry name" value="GlgB_N"/>
</dbReference>